<evidence type="ECO:0000313" key="3">
    <source>
        <dbReference type="Proteomes" id="UP001482620"/>
    </source>
</evidence>
<sequence length="121" mass="13493">MGAVGKAYDVCLVLSIYPAEYICIKLQRSQSPLQNTVRITPEQLSSSNIMMPQRLCVPLSVSVCLCMMGRDVHKRFSHFRSISCHGWWVDVEAKAFENKRQNEAGGGDRASGNLDSPVVYL</sequence>
<dbReference type="Proteomes" id="UP001482620">
    <property type="component" value="Unassembled WGS sequence"/>
</dbReference>
<proteinExistence type="predicted"/>
<reference evidence="2 3" key="1">
    <citation type="submission" date="2021-06" db="EMBL/GenBank/DDBJ databases">
        <authorList>
            <person name="Palmer J.M."/>
        </authorList>
    </citation>
    <scope>NUCLEOTIDE SEQUENCE [LARGE SCALE GENOMIC DNA]</scope>
    <source>
        <strain evidence="3">if_2019</strain>
        <tissue evidence="2">Muscle</tissue>
    </source>
</reference>
<evidence type="ECO:0000313" key="2">
    <source>
        <dbReference type="EMBL" id="MEQ2232351.1"/>
    </source>
</evidence>
<comment type="caution">
    <text evidence="2">The sequence shown here is derived from an EMBL/GenBank/DDBJ whole genome shotgun (WGS) entry which is preliminary data.</text>
</comment>
<keyword evidence="3" id="KW-1185">Reference proteome</keyword>
<gene>
    <name evidence="2" type="ORF">ILYODFUR_010299</name>
</gene>
<organism evidence="2 3">
    <name type="scientific">Ilyodon furcidens</name>
    <name type="common">goldbreast splitfin</name>
    <dbReference type="NCBI Taxonomy" id="33524"/>
    <lineage>
        <taxon>Eukaryota</taxon>
        <taxon>Metazoa</taxon>
        <taxon>Chordata</taxon>
        <taxon>Craniata</taxon>
        <taxon>Vertebrata</taxon>
        <taxon>Euteleostomi</taxon>
        <taxon>Actinopterygii</taxon>
        <taxon>Neopterygii</taxon>
        <taxon>Teleostei</taxon>
        <taxon>Neoteleostei</taxon>
        <taxon>Acanthomorphata</taxon>
        <taxon>Ovalentaria</taxon>
        <taxon>Atherinomorphae</taxon>
        <taxon>Cyprinodontiformes</taxon>
        <taxon>Goodeidae</taxon>
        <taxon>Ilyodon</taxon>
    </lineage>
</organism>
<evidence type="ECO:0000256" key="1">
    <source>
        <dbReference type="SAM" id="MobiDB-lite"/>
    </source>
</evidence>
<dbReference type="EMBL" id="JAHRIQ010035500">
    <property type="protein sequence ID" value="MEQ2232351.1"/>
    <property type="molecule type" value="Genomic_DNA"/>
</dbReference>
<name>A0ABV0THS5_9TELE</name>
<protein>
    <submittedName>
        <fullName evidence="2">Uncharacterized protein</fullName>
    </submittedName>
</protein>
<feature type="region of interest" description="Disordered" evidence="1">
    <location>
        <begin position="100"/>
        <end position="121"/>
    </location>
</feature>
<accession>A0ABV0THS5</accession>